<reference evidence="5 6" key="1">
    <citation type="submission" date="2016-02" db="EMBL/GenBank/DDBJ databases">
        <authorList>
            <person name="Wen L."/>
            <person name="He K."/>
            <person name="Yang H."/>
        </authorList>
    </citation>
    <scope>NUCLEOTIDE SEQUENCE [LARGE SCALE GENOMIC DNA]</scope>
    <source>
        <strain evidence="5 6">TSA40</strain>
    </source>
</reference>
<dbReference type="PANTHER" id="PTHR10434">
    <property type="entry name" value="1-ACYL-SN-GLYCEROL-3-PHOSPHATE ACYLTRANSFERASE"/>
    <property type="match status" value="1"/>
</dbReference>
<keyword evidence="6" id="KW-1185">Reference proteome</keyword>
<dbReference type="SUPFAM" id="SSF69593">
    <property type="entry name" value="Glycerol-3-phosphate (1)-acyltransferase"/>
    <property type="match status" value="1"/>
</dbReference>
<evidence type="ECO:0000313" key="5">
    <source>
        <dbReference type="EMBL" id="OWW21164.1"/>
    </source>
</evidence>
<gene>
    <name evidence="5" type="ORF">AYR66_18465</name>
</gene>
<dbReference type="PANTHER" id="PTHR10434:SF11">
    <property type="entry name" value="1-ACYL-SN-GLYCEROL-3-PHOSPHATE ACYLTRANSFERASE"/>
    <property type="match status" value="1"/>
</dbReference>
<evidence type="ECO:0000256" key="3">
    <source>
        <dbReference type="ARBA" id="ARBA00023315"/>
    </source>
</evidence>
<accession>A0A254TEY4</accession>
<comment type="caution">
    <text evidence="5">The sequence shown here is derived from an EMBL/GenBank/DDBJ whole genome shotgun (WGS) entry which is preliminary data.</text>
</comment>
<dbReference type="SMART" id="SM00563">
    <property type="entry name" value="PlsC"/>
    <property type="match status" value="1"/>
</dbReference>
<evidence type="ECO:0000256" key="2">
    <source>
        <dbReference type="ARBA" id="ARBA00022679"/>
    </source>
</evidence>
<organism evidence="5 6">
    <name type="scientific">Noviherbaspirillum denitrificans</name>
    <dbReference type="NCBI Taxonomy" id="1968433"/>
    <lineage>
        <taxon>Bacteria</taxon>
        <taxon>Pseudomonadati</taxon>
        <taxon>Pseudomonadota</taxon>
        <taxon>Betaproteobacteria</taxon>
        <taxon>Burkholderiales</taxon>
        <taxon>Oxalobacteraceae</taxon>
        <taxon>Noviherbaspirillum</taxon>
    </lineage>
</organism>
<comment type="pathway">
    <text evidence="1">Lipid metabolism.</text>
</comment>
<dbReference type="GO" id="GO:0006654">
    <property type="term" value="P:phosphatidic acid biosynthetic process"/>
    <property type="evidence" value="ECO:0007669"/>
    <property type="project" value="TreeGrafter"/>
</dbReference>
<name>A0A254TEY4_9BURK</name>
<dbReference type="Pfam" id="PF01553">
    <property type="entry name" value="Acyltransferase"/>
    <property type="match status" value="1"/>
</dbReference>
<keyword evidence="3" id="KW-0012">Acyltransferase</keyword>
<evidence type="ECO:0000259" key="4">
    <source>
        <dbReference type="SMART" id="SM00563"/>
    </source>
</evidence>
<dbReference type="CDD" id="cd07989">
    <property type="entry name" value="LPLAT_AGPAT-like"/>
    <property type="match status" value="1"/>
</dbReference>
<dbReference type="Proteomes" id="UP000197535">
    <property type="component" value="Unassembled WGS sequence"/>
</dbReference>
<protein>
    <recommendedName>
        <fullName evidence="4">Phospholipid/glycerol acyltransferase domain-containing protein</fullName>
    </recommendedName>
</protein>
<proteinExistence type="predicted"/>
<dbReference type="GO" id="GO:0003841">
    <property type="term" value="F:1-acylglycerol-3-phosphate O-acyltransferase activity"/>
    <property type="evidence" value="ECO:0007669"/>
    <property type="project" value="TreeGrafter"/>
</dbReference>
<dbReference type="EMBL" id="LSTO01000001">
    <property type="protein sequence ID" value="OWW21164.1"/>
    <property type="molecule type" value="Genomic_DNA"/>
</dbReference>
<sequence>MFRSACIPLRVDGLDRLPKHPHILIANHASFLDALILTAALPASPGYAFVARQEFRSQALLWPILRAVGTIILRPHTDHAAHANIERLRERLEEGDNLVIFPEGAIARAPGLRPFHSGAFVIAARHGVPIVLAGMRGARQALPLKTWQPVRTPLMVVVHAVWQPGDDHDGSPEDMAQAAREAMAPLAGEDIVPSTCSEP</sequence>
<dbReference type="AlphaFoldDB" id="A0A254TEY4"/>
<evidence type="ECO:0000256" key="1">
    <source>
        <dbReference type="ARBA" id="ARBA00005189"/>
    </source>
</evidence>
<feature type="domain" description="Phospholipid/glycerol acyltransferase" evidence="4">
    <location>
        <begin position="22"/>
        <end position="138"/>
    </location>
</feature>
<evidence type="ECO:0000313" key="6">
    <source>
        <dbReference type="Proteomes" id="UP000197535"/>
    </source>
</evidence>
<keyword evidence="2" id="KW-0808">Transferase</keyword>
<dbReference type="InterPro" id="IPR002123">
    <property type="entry name" value="Plipid/glycerol_acylTrfase"/>
</dbReference>